<dbReference type="Proteomes" id="UP000681722">
    <property type="component" value="Unassembled WGS sequence"/>
</dbReference>
<dbReference type="EMBL" id="CAJOBA010047675">
    <property type="protein sequence ID" value="CAF4204013.1"/>
    <property type="molecule type" value="Genomic_DNA"/>
</dbReference>
<proteinExistence type="predicted"/>
<evidence type="ECO:0000313" key="5">
    <source>
        <dbReference type="Proteomes" id="UP000663829"/>
    </source>
</evidence>
<comment type="caution">
    <text evidence="1">The sequence shown here is derived from an EMBL/GenBank/DDBJ whole genome shotgun (WGS) entry which is preliminary data.</text>
</comment>
<evidence type="ECO:0000313" key="2">
    <source>
        <dbReference type="EMBL" id="CAF1396574.1"/>
    </source>
</evidence>
<dbReference type="EMBL" id="CAJNOK010025952">
    <property type="protein sequence ID" value="CAF1396574.1"/>
    <property type="molecule type" value="Genomic_DNA"/>
</dbReference>
<gene>
    <name evidence="1" type="ORF">GPM918_LOCUS16631</name>
    <name evidence="2" type="ORF">OVA965_LOCUS32835</name>
    <name evidence="3" type="ORF">SRO942_LOCUS16631</name>
    <name evidence="4" type="ORF">TMI583_LOCUS33706</name>
</gene>
<sequence>MMYKVTVAFVHSKFDSVKVYPTGDHQYLMKPLNFESENEAHTFLASKQQSPNTEEPDEDDKCLDKFDTNAMTTADVATDERWRVS</sequence>
<evidence type="ECO:0000313" key="1">
    <source>
        <dbReference type="EMBL" id="CAF1058013.1"/>
    </source>
</evidence>
<reference evidence="1" key="1">
    <citation type="submission" date="2021-02" db="EMBL/GenBank/DDBJ databases">
        <authorList>
            <person name="Nowell W R."/>
        </authorList>
    </citation>
    <scope>NUCLEOTIDE SEQUENCE</scope>
</reference>
<dbReference type="EMBL" id="CAJOBC010004410">
    <property type="protein sequence ID" value="CAF3826749.1"/>
    <property type="molecule type" value="Genomic_DNA"/>
</dbReference>
<keyword evidence="5" id="KW-1185">Reference proteome</keyword>
<dbReference type="Proteomes" id="UP000682733">
    <property type="component" value="Unassembled WGS sequence"/>
</dbReference>
<dbReference type="Proteomes" id="UP000663829">
    <property type="component" value="Unassembled WGS sequence"/>
</dbReference>
<name>A0A814L3C8_9BILA</name>
<dbReference type="AlphaFoldDB" id="A0A814L3C8"/>
<dbReference type="EMBL" id="CAJNOQ010004411">
    <property type="protein sequence ID" value="CAF1058013.1"/>
    <property type="molecule type" value="Genomic_DNA"/>
</dbReference>
<evidence type="ECO:0000313" key="3">
    <source>
        <dbReference type="EMBL" id="CAF3826749.1"/>
    </source>
</evidence>
<dbReference type="Proteomes" id="UP000677228">
    <property type="component" value="Unassembled WGS sequence"/>
</dbReference>
<accession>A0A814L3C8</accession>
<protein>
    <submittedName>
        <fullName evidence="1">Uncharacterized protein</fullName>
    </submittedName>
</protein>
<organism evidence="1 5">
    <name type="scientific">Didymodactylos carnosus</name>
    <dbReference type="NCBI Taxonomy" id="1234261"/>
    <lineage>
        <taxon>Eukaryota</taxon>
        <taxon>Metazoa</taxon>
        <taxon>Spiralia</taxon>
        <taxon>Gnathifera</taxon>
        <taxon>Rotifera</taxon>
        <taxon>Eurotatoria</taxon>
        <taxon>Bdelloidea</taxon>
        <taxon>Philodinida</taxon>
        <taxon>Philodinidae</taxon>
        <taxon>Didymodactylos</taxon>
    </lineage>
</organism>
<evidence type="ECO:0000313" key="4">
    <source>
        <dbReference type="EMBL" id="CAF4204013.1"/>
    </source>
</evidence>